<dbReference type="EMBL" id="JBHSBB010000010">
    <property type="protein sequence ID" value="MFC4032631.1"/>
    <property type="molecule type" value="Genomic_DNA"/>
</dbReference>
<dbReference type="RefSeq" id="WP_386429711.1">
    <property type="nucleotide sequence ID" value="NZ_JBHSBB010000010.1"/>
</dbReference>
<comment type="caution">
    <text evidence="1">The sequence shown here is derived from an EMBL/GenBank/DDBJ whole genome shotgun (WGS) entry which is preliminary data.</text>
</comment>
<gene>
    <name evidence="1" type="ORF">ACFO3J_14200</name>
</gene>
<organism evidence="1 2">
    <name type="scientific">Streptomyces polygonati</name>
    <dbReference type="NCBI Taxonomy" id="1617087"/>
    <lineage>
        <taxon>Bacteria</taxon>
        <taxon>Bacillati</taxon>
        <taxon>Actinomycetota</taxon>
        <taxon>Actinomycetes</taxon>
        <taxon>Kitasatosporales</taxon>
        <taxon>Streptomycetaceae</taxon>
        <taxon>Streptomyces</taxon>
    </lineage>
</organism>
<reference evidence="2" key="1">
    <citation type="journal article" date="2019" name="Int. J. Syst. Evol. Microbiol.">
        <title>The Global Catalogue of Microorganisms (GCM) 10K type strain sequencing project: providing services to taxonomists for standard genome sequencing and annotation.</title>
        <authorList>
            <consortium name="The Broad Institute Genomics Platform"/>
            <consortium name="The Broad Institute Genome Sequencing Center for Infectious Disease"/>
            <person name="Wu L."/>
            <person name="Ma J."/>
        </authorList>
    </citation>
    <scope>NUCLEOTIDE SEQUENCE [LARGE SCALE GENOMIC DNA]</scope>
    <source>
        <strain evidence="2">CGMCC 4.7237</strain>
    </source>
</reference>
<accession>A0ABV8HM07</accession>
<protein>
    <submittedName>
        <fullName evidence="1">Uncharacterized protein</fullName>
    </submittedName>
</protein>
<proteinExistence type="predicted"/>
<sequence length="268" mass="29172">MPETPAPESLIETAVLNVAGRATLPFQAARADRSFGTAFWYNDLVESGAEREVIRQYLVTADRRTRYDIGQFTLREGLAEPELPADELVLPGFVKKWTALGDLGVAAMPTTDLHIHAERKAWRWTTDEITSGLAARPEDIALLGPEPLPGYLLGHEVVHHPESKTPERPQTLLHGAVTRPAPDAPVRWSGPLPVGFDGAPVFAALPMPDEQVKLVCLGLVLPAGDGSDAEEGADPAAGDRGIVVTFDLLRPAIHSLTPPRTRRWWQRG</sequence>
<evidence type="ECO:0000313" key="1">
    <source>
        <dbReference type="EMBL" id="MFC4032631.1"/>
    </source>
</evidence>
<name>A0ABV8HM07_9ACTN</name>
<evidence type="ECO:0000313" key="2">
    <source>
        <dbReference type="Proteomes" id="UP001595765"/>
    </source>
</evidence>
<dbReference type="Proteomes" id="UP001595765">
    <property type="component" value="Unassembled WGS sequence"/>
</dbReference>
<keyword evidence="2" id="KW-1185">Reference proteome</keyword>